<keyword evidence="7" id="KW-1185">Reference proteome</keyword>
<evidence type="ECO:0000313" key="7">
    <source>
        <dbReference type="Proteomes" id="UP000824890"/>
    </source>
</evidence>
<dbReference type="Gene3D" id="2.60.40.790">
    <property type="match status" value="1"/>
</dbReference>
<sequence>MDMESGKLFIGGISWETTEDRLRDYFQSFGEVLEAVIMKDRSTGRARGFGFLVFADPNVAERVVLLRHVEAKKAVPRDDHKSNSSLQGSSPGPANSKKIFVGGLASSVTEAEFKKYFAQFGVITDVVVMYDQRTQRPRGFGFISYESEDAVDRVLRRTFHELNGKMVEVKLAVPKDPVRNQMNVNGFGSNRISALLMNEYTQGFTPSPISSYGVKPEVRYSPGVVNRGGFSPFGHGYGIDLNFEQDQTQRYGSGSSAGFGRPFSPGYTPSLSRYGSQIETGGGANGSVLNASTKNHLWGNGGGLGYMSNSPVSRSSFNGNSGMSSLGSIGDNWGGAGARARNSYRSEGGGLGLEAMRGVHVGGFSNGLNSLEADSLYSDSAWLSMPAKADEKLGMGAFDFMSRGPAGYINRQPNGEGFYATNNQFQKRGPKGFIQVKALDDDKLYVRVDLPGVPDDAVHHRVDAVRQKVVFFSAVTFNDGYEKQGVREYSGTAGLGCDCCEITGVEAKMKNGVLRMILSRVKVKDHDKKCTHTVPPFTGKSGGRVEEHPFVVKGRKRAFVGEPTADGGLFFAVDVPGVGDGDVEVLANESEIKFTAEVKNVSEHDESGRLYLGSVDTSWSGDSAANSLLSHNITGAVNFGVLKVLISPRPNTGGSISSGNKSQGSSGSGVPRNSPPIPRNRFQKSGNQAVYEVKETEDTVIYRVDLPGCPASDLQYWVDGNNVHFFADEPAMSEYDHDGRKYGGTMVFNPVAYDVSGAKAKLRDGVLWITVPKVPGVDIKLTVVEKMLNCKITRDDVMYSSSYSSILITMAMRECLDLTGIPYTREGIYATNNQFQKAGPKGFIHVKVLENDSLYVRVDLPGVPDDGVRHRVDGVRKKLVFFSGETPVGNRREGDREYSGSAGLGCDCCEITGVDAKMKDGVLRMIVSRVKVKDHDNKCSHFLPPNTGKSGRHLEDHPFVVKGRKRAFVGVPLPGDGLYFAVDIPGVRGDDVEVLANERQVKFYAEVKNVYEHDEGGGRVYLGCVNSRSSSSDPPPPSILTQRVGYDAEFGVLKIVIAPRPNNTSSHIGKTKMAGRLSGVASRIMGGNGVVARSNASSLRQRAGMGLPVGKHIVPDKPLSVNDELMWDNGTAFPEPCIDRIADTVGKYEALGWLCGGLGFFATLGLLAVVNDKASKVPFAPRVYPYDNLRVELGGEP</sequence>
<feature type="domain" description="SHSP" evidence="4">
    <location>
        <begin position="681"/>
        <end position="795"/>
    </location>
</feature>
<dbReference type="InterPro" id="IPR000504">
    <property type="entry name" value="RRM_dom"/>
</dbReference>
<dbReference type="CDD" id="cd12330">
    <property type="entry name" value="RRM2_Hrp1p"/>
    <property type="match status" value="1"/>
</dbReference>
<feature type="region of interest" description="Disordered" evidence="3">
    <location>
        <begin position="652"/>
        <end position="688"/>
    </location>
</feature>
<evidence type="ECO:0000256" key="3">
    <source>
        <dbReference type="SAM" id="MobiDB-lite"/>
    </source>
</evidence>
<dbReference type="PANTHER" id="PTHR46991:SF19">
    <property type="entry name" value="SHSP DOMAIN-CONTAINING PROTEIN"/>
    <property type="match status" value="1"/>
</dbReference>
<feature type="compositionally biased region" description="Low complexity" evidence="3">
    <location>
        <begin position="653"/>
        <end position="669"/>
    </location>
</feature>
<feature type="domain" description="RRM" evidence="5">
    <location>
        <begin position="97"/>
        <end position="174"/>
    </location>
</feature>
<feature type="domain" description="RRM" evidence="5">
    <location>
        <begin position="6"/>
        <end position="106"/>
    </location>
</feature>
<evidence type="ECO:0000256" key="1">
    <source>
        <dbReference type="PROSITE-ProRule" id="PRU00176"/>
    </source>
</evidence>
<dbReference type="InterPro" id="IPR002068">
    <property type="entry name" value="A-crystallin/Hsp20_dom"/>
</dbReference>
<dbReference type="SUPFAM" id="SSF54928">
    <property type="entry name" value="RNA-binding domain, RBD"/>
    <property type="match status" value="2"/>
</dbReference>
<keyword evidence="1" id="KW-0694">RNA-binding</keyword>
<dbReference type="EMBL" id="JAGKQM010000017">
    <property type="protein sequence ID" value="KAH0869370.1"/>
    <property type="molecule type" value="Genomic_DNA"/>
</dbReference>
<dbReference type="SUPFAM" id="SSF49764">
    <property type="entry name" value="HSP20-like chaperones"/>
    <property type="match status" value="4"/>
</dbReference>
<dbReference type="PROSITE" id="PS50102">
    <property type="entry name" value="RRM"/>
    <property type="match status" value="2"/>
</dbReference>
<dbReference type="InterPro" id="IPR044656">
    <property type="entry name" value="HSP14.7/HSP23.5/HSP23.6-like"/>
</dbReference>
<dbReference type="Gene3D" id="3.30.70.330">
    <property type="match status" value="2"/>
</dbReference>
<evidence type="ECO:0000256" key="2">
    <source>
        <dbReference type="PROSITE-ProRule" id="PRU00285"/>
    </source>
</evidence>
<dbReference type="PANTHER" id="PTHR46991">
    <property type="entry name" value="23.5 KDA HEAT SHOCK PROTEIN, MITOCHONDRIAL"/>
    <property type="match status" value="1"/>
</dbReference>
<evidence type="ECO:0000259" key="4">
    <source>
        <dbReference type="PROSITE" id="PS01031"/>
    </source>
</evidence>
<dbReference type="Proteomes" id="UP000824890">
    <property type="component" value="Unassembled WGS sequence"/>
</dbReference>
<evidence type="ECO:0000259" key="5">
    <source>
        <dbReference type="PROSITE" id="PS50102"/>
    </source>
</evidence>
<reference evidence="6 7" key="1">
    <citation type="submission" date="2021-05" db="EMBL/GenBank/DDBJ databases">
        <title>Genome Assembly of Synthetic Allotetraploid Brassica napus Reveals Homoeologous Exchanges between Subgenomes.</title>
        <authorList>
            <person name="Davis J.T."/>
        </authorList>
    </citation>
    <scope>NUCLEOTIDE SEQUENCE [LARGE SCALE GENOMIC DNA]</scope>
    <source>
        <strain evidence="7">cv. Da-Ae</strain>
        <tissue evidence="6">Seedling</tissue>
    </source>
</reference>
<name>A0ABQ7YQK8_BRANA</name>
<dbReference type="InterPro" id="IPR012677">
    <property type="entry name" value="Nucleotide-bd_a/b_plait_sf"/>
</dbReference>
<evidence type="ECO:0000313" key="6">
    <source>
        <dbReference type="EMBL" id="KAH0869370.1"/>
    </source>
</evidence>
<dbReference type="SMART" id="SM00360">
    <property type="entry name" value="RRM"/>
    <property type="match status" value="2"/>
</dbReference>
<dbReference type="InterPro" id="IPR035979">
    <property type="entry name" value="RBD_domain_sf"/>
</dbReference>
<comment type="caution">
    <text evidence="6">The sequence shown here is derived from an EMBL/GenBank/DDBJ whole genome shotgun (WGS) entry which is preliminary data.</text>
</comment>
<dbReference type="CDD" id="cd06464">
    <property type="entry name" value="ACD_sHsps-like"/>
    <property type="match status" value="1"/>
</dbReference>
<comment type="similarity">
    <text evidence="2">Belongs to the small heat shock protein (HSP20) family.</text>
</comment>
<accession>A0ABQ7YQK8</accession>
<organism evidence="6 7">
    <name type="scientific">Brassica napus</name>
    <name type="common">Rape</name>
    <dbReference type="NCBI Taxonomy" id="3708"/>
    <lineage>
        <taxon>Eukaryota</taxon>
        <taxon>Viridiplantae</taxon>
        <taxon>Streptophyta</taxon>
        <taxon>Embryophyta</taxon>
        <taxon>Tracheophyta</taxon>
        <taxon>Spermatophyta</taxon>
        <taxon>Magnoliopsida</taxon>
        <taxon>eudicotyledons</taxon>
        <taxon>Gunneridae</taxon>
        <taxon>Pentapetalae</taxon>
        <taxon>rosids</taxon>
        <taxon>malvids</taxon>
        <taxon>Brassicales</taxon>
        <taxon>Brassicaceae</taxon>
        <taxon>Brassiceae</taxon>
        <taxon>Brassica</taxon>
    </lineage>
</organism>
<dbReference type="CDD" id="cd00298">
    <property type="entry name" value="ACD_sHsps_p23-like"/>
    <property type="match status" value="1"/>
</dbReference>
<protein>
    <submittedName>
        <fullName evidence="6">Uncharacterized protein</fullName>
    </submittedName>
</protein>
<proteinExistence type="inferred from homology"/>
<dbReference type="InterPro" id="IPR008978">
    <property type="entry name" value="HSP20-like_chaperone"/>
</dbReference>
<dbReference type="PROSITE" id="PS01031">
    <property type="entry name" value="SHSP"/>
    <property type="match status" value="1"/>
</dbReference>
<gene>
    <name evidence="6" type="ORF">HID58_076392</name>
</gene>
<dbReference type="Pfam" id="PF00076">
    <property type="entry name" value="RRM_1"/>
    <property type="match status" value="2"/>
</dbReference>